<evidence type="ECO:0000313" key="3">
    <source>
        <dbReference type="Proteomes" id="UP000789342"/>
    </source>
</evidence>
<dbReference type="GO" id="GO:0005524">
    <property type="term" value="F:ATP binding"/>
    <property type="evidence" value="ECO:0007669"/>
    <property type="project" value="InterPro"/>
</dbReference>
<sequence>MSGRIDHFGWLEDAIKEGHINSFDYTQFSIVKEAGRGGFAIVECAESELLERKVALKSLRTDVSQLNEISFQEFLRETKLLTDLNHPNVNKFYGITRRDPERKMYMLVLQYANKGNLRNHLASHKDSLGWEDKRQISLDIAEGIRYLHSKNIIHRDLHSKNVLVHNNRMMIADFGLSKCLDESTMTSNSNVKGMPGYIDPQCFLTYGFKRNKKSDIFSYGIILWEVSSCKIPSQFFNPYLLPLNPIEGTPRNFIELYKRCQNITPDERPNIEEIVSILTDPYFLKVYGDNSEKLLSQDRSITNSYSKDSMSMIDESCVVLDTRQKDIQINKSTYSTIDEIYIQILLFKSCGMRPKNGSE</sequence>
<dbReference type="InterPro" id="IPR051681">
    <property type="entry name" value="Ser/Thr_Kinases-Pseudokinases"/>
</dbReference>
<gene>
    <name evidence="2" type="ORF">AMORRO_LOCUS2256</name>
</gene>
<dbReference type="PANTHER" id="PTHR44329">
    <property type="entry name" value="SERINE/THREONINE-PROTEIN KINASE TNNI3K-RELATED"/>
    <property type="match status" value="1"/>
</dbReference>
<dbReference type="InterPro" id="IPR000719">
    <property type="entry name" value="Prot_kinase_dom"/>
</dbReference>
<evidence type="ECO:0000313" key="2">
    <source>
        <dbReference type="EMBL" id="CAG8479876.1"/>
    </source>
</evidence>
<dbReference type="Proteomes" id="UP000789342">
    <property type="component" value="Unassembled WGS sequence"/>
</dbReference>
<dbReference type="OrthoDB" id="10261027at2759"/>
<accession>A0A9N8W7Q6</accession>
<dbReference type="GO" id="GO:0004674">
    <property type="term" value="F:protein serine/threonine kinase activity"/>
    <property type="evidence" value="ECO:0007669"/>
    <property type="project" value="TreeGrafter"/>
</dbReference>
<dbReference type="InterPro" id="IPR011009">
    <property type="entry name" value="Kinase-like_dom_sf"/>
</dbReference>
<dbReference type="SUPFAM" id="SSF56112">
    <property type="entry name" value="Protein kinase-like (PK-like)"/>
    <property type="match status" value="1"/>
</dbReference>
<keyword evidence="3" id="KW-1185">Reference proteome</keyword>
<dbReference type="EMBL" id="CAJVPV010000931">
    <property type="protein sequence ID" value="CAG8479876.1"/>
    <property type="molecule type" value="Genomic_DNA"/>
</dbReference>
<feature type="domain" description="Protein kinase" evidence="1">
    <location>
        <begin position="28"/>
        <end position="283"/>
    </location>
</feature>
<dbReference type="Pfam" id="PF07714">
    <property type="entry name" value="PK_Tyr_Ser-Thr"/>
    <property type="match status" value="1"/>
</dbReference>
<name>A0A9N8W7Q6_9GLOM</name>
<dbReference type="AlphaFoldDB" id="A0A9N8W7Q6"/>
<comment type="caution">
    <text evidence="2">The sequence shown here is derived from an EMBL/GenBank/DDBJ whole genome shotgun (WGS) entry which is preliminary data.</text>
</comment>
<reference evidence="2" key="1">
    <citation type="submission" date="2021-06" db="EMBL/GenBank/DDBJ databases">
        <authorList>
            <person name="Kallberg Y."/>
            <person name="Tangrot J."/>
            <person name="Rosling A."/>
        </authorList>
    </citation>
    <scope>NUCLEOTIDE SEQUENCE</scope>
    <source>
        <strain evidence="2">CL551</strain>
    </source>
</reference>
<protein>
    <submittedName>
        <fullName evidence="2">340_t:CDS:1</fullName>
    </submittedName>
</protein>
<dbReference type="Gene3D" id="1.10.510.10">
    <property type="entry name" value="Transferase(Phosphotransferase) domain 1"/>
    <property type="match status" value="1"/>
</dbReference>
<dbReference type="PRINTS" id="PR00109">
    <property type="entry name" value="TYRKINASE"/>
</dbReference>
<organism evidence="2 3">
    <name type="scientific">Acaulospora morrowiae</name>
    <dbReference type="NCBI Taxonomy" id="94023"/>
    <lineage>
        <taxon>Eukaryota</taxon>
        <taxon>Fungi</taxon>
        <taxon>Fungi incertae sedis</taxon>
        <taxon>Mucoromycota</taxon>
        <taxon>Glomeromycotina</taxon>
        <taxon>Glomeromycetes</taxon>
        <taxon>Diversisporales</taxon>
        <taxon>Acaulosporaceae</taxon>
        <taxon>Acaulospora</taxon>
    </lineage>
</organism>
<evidence type="ECO:0000259" key="1">
    <source>
        <dbReference type="PROSITE" id="PS50011"/>
    </source>
</evidence>
<dbReference type="InterPro" id="IPR001245">
    <property type="entry name" value="Ser-Thr/Tyr_kinase_cat_dom"/>
</dbReference>
<dbReference type="PROSITE" id="PS50011">
    <property type="entry name" value="PROTEIN_KINASE_DOM"/>
    <property type="match status" value="1"/>
</dbReference>
<proteinExistence type="predicted"/>